<feature type="transmembrane region" description="Helical" evidence="8">
    <location>
        <begin position="365"/>
        <end position="384"/>
    </location>
</feature>
<evidence type="ECO:0000313" key="10">
    <source>
        <dbReference type="EMBL" id="MBO2447774.1"/>
    </source>
</evidence>
<keyword evidence="5 8" id="KW-0812">Transmembrane</keyword>
<dbReference type="PANTHER" id="PTHR23517">
    <property type="entry name" value="RESISTANCE PROTEIN MDTM, PUTATIVE-RELATED-RELATED"/>
    <property type="match status" value="1"/>
</dbReference>
<evidence type="ECO:0000256" key="3">
    <source>
        <dbReference type="ARBA" id="ARBA00022448"/>
    </source>
</evidence>
<evidence type="ECO:0000256" key="5">
    <source>
        <dbReference type="ARBA" id="ARBA00022692"/>
    </source>
</evidence>
<feature type="transmembrane region" description="Helical" evidence="8">
    <location>
        <begin position="458"/>
        <end position="477"/>
    </location>
</feature>
<keyword evidence="4" id="KW-1003">Cell membrane</keyword>
<dbReference type="Gene3D" id="1.20.1250.20">
    <property type="entry name" value="MFS general substrate transporter like domains"/>
    <property type="match status" value="1"/>
</dbReference>
<evidence type="ECO:0000259" key="9">
    <source>
        <dbReference type="PROSITE" id="PS50850"/>
    </source>
</evidence>
<gene>
    <name evidence="10" type="ORF">J4573_11790</name>
</gene>
<dbReference type="GO" id="GO:0015833">
    <property type="term" value="P:peptide transport"/>
    <property type="evidence" value="ECO:0007669"/>
    <property type="project" value="InterPro"/>
</dbReference>
<dbReference type="NCBIfam" id="TIGR00924">
    <property type="entry name" value="yjdL_sub1_fam"/>
    <property type="match status" value="1"/>
</dbReference>
<feature type="domain" description="Major facilitator superfamily (MFS) profile" evidence="9">
    <location>
        <begin position="23"/>
        <end position="484"/>
    </location>
</feature>
<accession>A0A939T465</accession>
<feature type="transmembrane region" description="Helical" evidence="8">
    <location>
        <begin position="432"/>
        <end position="452"/>
    </location>
</feature>
<dbReference type="InterPro" id="IPR005279">
    <property type="entry name" value="Dipep/tripep_permease"/>
</dbReference>
<dbReference type="AlphaFoldDB" id="A0A939T465"/>
<dbReference type="Proteomes" id="UP000669179">
    <property type="component" value="Unassembled WGS sequence"/>
</dbReference>
<evidence type="ECO:0000256" key="8">
    <source>
        <dbReference type="SAM" id="Phobius"/>
    </source>
</evidence>
<organism evidence="10 11">
    <name type="scientific">Actinomadura barringtoniae</name>
    <dbReference type="NCBI Taxonomy" id="1427535"/>
    <lineage>
        <taxon>Bacteria</taxon>
        <taxon>Bacillati</taxon>
        <taxon>Actinomycetota</taxon>
        <taxon>Actinomycetes</taxon>
        <taxon>Streptosporangiales</taxon>
        <taxon>Thermomonosporaceae</taxon>
        <taxon>Actinomadura</taxon>
    </lineage>
</organism>
<evidence type="ECO:0000256" key="6">
    <source>
        <dbReference type="ARBA" id="ARBA00022989"/>
    </source>
</evidence>
<dbReference type="PROSITE" id="PS50850">
    <property type="entry name" value="MFS"/>
    <property type="match status" value="1"/>
</dbReference>
<feature type="transmembrane region" description="Helical" evidence="8">
    <location>
        <begin position="21"/>
        <end position="48"/>
    </location>
</feature>
<comment type="caution">
    <text evidence="10">The sequence shown here is derived from an EMBL/GenBank/DDBJ whole genome shotgun (WGS) entry which is preliminary data.</text>
</comment>
<feature type="transmembrane region" description="Helical" evidence="8">
    <location>
        <begin position="291"/>
        <end position="311"/>
    </location>
</feature>
<dbReference type="InterPro" id="IPR020846">
    <property type="entry name" value="MFS_dom"/>
</dbReference>
<dbReference type="PANTHER" id="PTHR23517:SF15">
    <property type="entry name" value="PROTON-DEPENDENT OLIGOPEPTIDE FAMILY TRANSPORT PROTEIN"/>
    <property type="match status" value="1"/>
</dbReference>
<feature type="transmembrane region" description="Helical" evidence="8">
    <location>
        <begin position="396"/>
        <end position="420"/>
    </location>
</feature>
<feature type="transmembrane region" description="Helical" evidence="8">
    <location>
        <begin position="181"/>
        <end position="201"/>
    </location>
</feature>
<keyword evidence="6 8" id="KW-1133">Transmembrane helix</keyword>
<comment type="subcellular location">
    <subcellularLocation>
        <location evidence="1">Cell membrane</location>
        <topology evidence="1">Multi-pass membrane protein</topology>
    </subcellularLocation>
</comment>
<dbReference type="SUPFAM" id="SSF103473">
    <property type="entry name" value="MFS general substrate transporter"/>
    <property type="match status" value="1"/>
</dbReference>
<dbReference type="EMBL" id="JAGEOJ010000004">
    <property type="protein sequence ID" value="MBO2447774.1"/>
    <property type="molecule type" value="Genomic_DNA"/>
</dbReference>
<dbReference type="RefSeq" id="WP_208255404.1">
    <property type="nucleotide sequence ID" value="NZ_JAGEOJ010000004.1"/>
</dbReference>
<feature type="transmembrane region" description="Helical" evidence="8">
    <location>
        <begin position="60"/>
        <end position="81"/>
    </location>
</feature>
<feature type="transmembrane region" description="Helical" evidence="8">
    <location>
        <begin position="93"/>
        <end position="111"/>
    </location>
</feature>
<evidence type="ECO:0000256" key="2">
    <source>
        <dbReference type="ARBA" id="ARBA00005982"/>
    </source>
</evidence>
<feature type="transmembrane region" description="Helical" evidence="8">
    <location>
        <begin position="229"/>
        <end position="247"/>
    </location>
</feature>
<keyword evidence="7 8" id="KW-0472">Membrane</keyword>
<sequence>MIQIVPRRVLPATGPARPSWFVCLFLTDVWERFSFYGMQAILVLYAAAPESDGGLGLPKATAAALFGVYMATVFMLALPGGWLGDRVLGERRAVLYGAVTVAAGHYCMALPPHAFTFAGLVLIAVGTGLLKPNMSGLLTRFYAPGQEIRREAASAVFYIAVQVSALLAPLVTGLLSDGIGWHAGFAAAGVGMTFGVIQFAIGGRSFGDVGAAPARPAPRTELRRALRRAIIALAVAGTLVGLDAAAGTLTIKHILVGLGLVAFVVPPLGYLTLRRHPALTPSDRTRLGSYLWLLVAAALFWMVVGQAGSLLNLFAKHSTNRDVAGFTIPAAWFQSTTPLFILITAPLFAAVSLRLGARAGVRVKVTLGLVLAGCGFLVMSLATLSARDGALVSPAWLVGVYLLHACGEITLGPSGLAAMADAAPASFRGRVMGLWWLFCALGMAVGSRVVLLSDVLPAPLYFLIFGLLPVLAAFALVSHGRRRATAPEPAADPEPMPTA</sequence>
<evidence type="ECO:0000313" key="11">
    <source>
        <dbReference type="Proteomes" id="UP000669179"/>
    </source>
</evidence>
<dbReference type="CDD" id="cd17346">
    <property type="entry name" value="MFS_DtpA_like"/>
    <property type="match status" value="1"/>
</dbReference>
<comment type="similarity">
    <text evidence="2">Belongs to the major facilitator superfamily. Proton-dependent oligopeptide transporter (POT/PTR) (TC 2.A.17) family.</text>
</comment>
<feature type="transmembrane region" description="Helical" evidence="8">
    <location>
        <begin position="117"/>
        <end position="143"/>
    </location>
</feature>
<evidence type="ECO:0000256" key="7">
    <source>
        <dbReference type="ARBA" id="ARBA00023136"/>
    </source>
</evidence>
<proteinExistence type="inferred from homology"/>
<dbReference type="InterPro" id="IPR050171">
    <property type="entry name" value="MFS_Transporters"/>
</dbReference>
<keyword evidence="11" id="KW-1185">Reference proteome</keyword>
<keyword evidence="3" id="KW-0813">Transport</keyword>
<feature type="transmembrane region" description="Helical" evidence="8">
    <location>
        <begin position="253"/>
        <end position="271"/>
    </location>
</feature>
<dbReference type="GO" id="GO:0005886">
    <property type="term" value="C:plasma membrane"/>
    <property type="evidence" value="ECO:0007669"/>
    <property type="project" value="UniProtKB-SubCell"/>
</dbReference>
<dbReference type="GO" id="GO:1904680">
    <property type="term" value="F:peptide transmembrane transporter activity"/>
    <property type="evidence" value="ECO:0007669"/>
    <property type="project" value="InterPro"/>
</dbReference>
<evidence type="ECO:0000256" key="1">
    <source>
        <dbReference type="ARBA" id="ARBA00004651"/>
    </source>
</evidence>
<dbReference type="InterPro" id="IPR036259">
    <property type="entry name" value="MFS_trans_sf"/>
</dbReference>
<dbReference type="InterPro" id="IPR000109">
    <property type="entry name" value="POT_fam"/>
</dbReference>
<name>A0A939T465_9ACTN</name>
<evidence type="ECO:0000256" key="4">
    <source>
        <dbReference type="ARBA" id="ARBA00022475"/>
    </source>
</evidence>
<feature type="transmembrane region" description="Helical" evidence="8">
    <location>
        <begin position="155"/>
        <end position="175"/>
    </location>
</feature>
<dbReference type="Pfam" id="PF00854">
    <property type="entry name" value="PTR2"/>
    <property type="match status" value="1"/>
</dbReference>
<protein>
    <submittedName>
        <fullName evidence="10">MFS transporter</fullName>
    </submittedName>
</protein>
<feature type="transmembrane region" description="Helical" evidence="8">
    <location>
        <begin position="331"/>
        <end position="353"/>
    </location>
</feature>
<reference evidence="10" key="1">
    <citation type="submission" date="2021-03" db="EMBL/GenBank/DDBJ databases">
        <authorList>
            <person name="Kanchanasin P."/>
            <person name="Saeng-In P."/>
            <person name="Phongsopitanun W."/>
            <person name="Yuki M."/>
            <person name="Kudo T."/>
            <person name="Ohkuma M."/>
            <person name="Tanasupawat S."/>
        </authorList>
    </citation>
    <scope>NUCLEOTIDE SEQUENCE</scope>
    <source>
        <strain evidence="10">GKU 128</strain>
    </source>
</reference>